<gene>
    <name evidence="2" type="ORF">SVUK_LOCUS20325</name>
</gene>
<organism evidence="2 3">
    <name type="scientific">Strongylus vulgaris</name>
    <name type="common">Blood worm</name>
    <dbReference type="NCBI Taxonomy" id="40348"/>
    <lineage>
        <taxon>Eukaryota</taxon>
        <taxon>Metazoa</taxon>
        <taxon>Ecdysozoa</taxon>
        <taxon>Nematoda</taxon>
        <taxon>Chromadorea</taxon>
        <taxon>Rhabditida</taxon>
        <taxon>Rhabditina</taxon>
        <taxon>Rhabditomorpha</taxon>
        <taxon>Strongyloidea</taxon>
        <taxon>Strongylidae</taxon>
        <taxon>Strongylus</taxon>
    </lineage>
</organism>
<dbReference type="EMBL" id="UYYB01138998">
    <property type="protein sequence ID" value="VDM85327.1"/>
    <property type="molecule type" value="Genomic_DNA"/>
</dbReference>
<sequence>MGGETPTTECSTSSASGHSCNPVPDERDEGGTSLKINLSEL</sequence>
<name>A0A3P7KAK9_STRVU</name>
<evidence type="ECO:0000256" key="1">
    <source>
        <dbReference type="SAM" id="MobiDB-lite"/>
    </source>
</evidence>
<keyword evidence="3" id="KW-1185">Reference proteome</keyword>
<feature type="region of interest" description="Disordered" evidence="1">
    <location>
        <begin position="1"/>
        <end position="41"/>
    </location>
</feature>
<reference evidence="2 3" key="1">
    <citation type="submission" date="2018-11" db="EMBL/GenBank/DDBJ databases">
        <authorList>
            <consortium name="Pathogen Informatics"/>
        </authorList>
    </citation>
    <scope>NUCLEOTIDE SEQUENCE [LARGE SCALE GENOMIC DNA]</scope>
</reference>
<feature type="compositionally biased region" description="Polar residues" evidence="1">
    <location>
        <begin position="1"/>
        <end position="19"/>
    </location>
</feature>
<evidence type="ECO:0000313" key="3">
    <source>
        <dbReference type="Proteomes" id="UP000270094"/>
    </source>
</evidence>
<dbReference type="AlphaFoldDB" id="A0A3P7KAK9"/>
<protein>
    <submittedName>
        <fullName evidence="2">Uncharacterized protein</fullName>
    </submittedName>
</protein>
<accession>A0A3P7KAK9</accession>
<evidence type="ECO:0000313" key="2">
    <source>
        <dbReference type="EMBL" id="VDM85327.1"/>
    </source>
</evidence>
<proteinExistence type="predicted"/>
<dbReference type="Proteomes" id="UP000270094">
    <property type="component" value="Unassembled WGS sequence"/>
</dbReference>